<keyword evidence="7" id="KW-1185">Reference proteome</keyword>
<dbReference type="SUPFAM" id="SSF50044">
    <property type="entry name" value="SH3-domain"/>
    <property type="match status" value="1"/>
</dbReference>
<dbReference type="Gene3D" id="3.90.1720.10">
    <property type="entry name" value="endopeptidase domain like (from Nostoc punctiforme)"/>
    <property type="match status" value="1"/>
</dbReference>
<keyword evidence="4" id="KW-0788">Thiol protease</keyword>
<dbReference type="GO" id="GO:0008234">
    <property type="term" value="F:cysteine-type peptidase activity"/>
    <property type="evidence" value="ECO:0007669"/>
    <property type="project" value="UniProtKB-KW"/>
</dbReference>
<dbReference type="Gene3D" id="2.30.30.40">
    <property type="entry name" value="SH3 Domains"/>
    <property type="match status" value="1"/>
</dbReference>
<dbReference type="OrthoDB" id="9813368at2"/>
<accession>A0A317E4L2</accession>
<protein>
    <submittedName>
        <fullName evidence="6">Peptidase P60</fullName>
    </submittedName>
</protein>
<dbReference type="PANTHER" id="PTHR47359:SF3">
    <property type="entry name" value="NLP_P60 DOMAIN-CONTAINING PROTEIN-RELATED"/>
    <property type="match status" value="1"/>
</dbReference>
<dbReference type="InterPro" id="IPR036028">
    <property type="entry name" value="SH3-like_dom_sf"/>
</dbReference>
<evidence type="ECO:0000313" key="7">
    <source>
        <dbReference type="Proteomes" id="UP000245461"/>
    </source>
</evidence>
<evidence type="ECO:0000256" key="1">
    <source>
        <dbReference type="ARBA" id="ARBA00007074"/>
    </source>
</evidence>
<evidence type="ECO:0000256" key="3">
    <source>
        <dbReference type="ARBA" id="ARBA00022801"/>
    </source>
</evidence>
<dbReference type="PANTHER" id="PTHR47359">
    <property type="entry name" value="PEPTIDOGLYCAN DL-ENDOPEPTIDASE CWLO"/>
    <property type="match status" value="1"/>
</dbReference>
<dbReference type="AlphaFoldDB" id="A0A317E4L2"/>
<comment type="caution">
    <text evidence="6">The sequence shown here is derived from an EMBL/GenBank/DDBJ whole genome shotgun (WGS) entry which is preliminary data.</text>
</comment>
<dbReference type="PROSITE" id="PS51935">
    <property type="entry name" value="NLPC_P60"/>
    <property type="match status" value="1"/>
</dbReference>
<evidence type="ECO:0000259" key="5">
    <source>
        <dbReference type="PROSITE" id="PS51935"/>
    </source>
</evidence>
<evidence type="ECO:0000256" key="4">
    <source>
        <dbReference type="ARBA" id="ARBA00022807"/>
    </source>
</evidence>
<dbReference type="InterPro" id="IPR051794">
    <property type="entry name" value="PG_Endopeptidase_C40"/>
</dbReference>
<dbReference type="Pfam" id="PF18348">
    <property type="entry name" value="SH3_16"/>
    <property type="match status" value="1"/>
</dbReference>
<evidence type="ECO:0000313" key="6">
    <source>
        <dbReference type="EMBL" id="PWR20333.1"/>
    </source>
</evidence>
<evidence type="ECO:0000256" key="2">
    <source>
        <dbReference type="ARBA" id="ARBA00022670"/>
    </source>
</evidence>
<organism evidence="6 7">
    <name type="scientific">Zavarzinia aquatilis</name>
    <dbReference type="NCBI Taxonomy" id="2211142"/>
    <lineage>
        <taxon>Bacteria</taxon>
        <taxon>Pseudomonadati</taxon>
        <taxon>Pseudomonadota</taxon>
        <taxon>Alphaproteobacteria</taxon>
        <taxon>Rhodospirillales</taxon>
        <taxon>Zavarziniaceae</taxon>
        <taxon>Zavarzinia</taxon>
    </lineage>
</organism>
<dbReference type="InterPro" id="IPR038765">
    <property type="entry name" value="Papain-like_cys_pep_sf"/>
</dbReference>
<dbReference type="InterPro" id="IPR041382">
    <property type="entry name" value="SH3_16"/>
</dbReference>
<sequence length="289" mass="30513">MSGFDRRLTPARDDLAADFLEGKVAAARFVPGEAFHVIVPHAALRPRPEAAASLDTEVLYGEDFTVYEDRKDGWLWGQLGTDGYVGYVPRAALTRGPAPLATHVVAVPRTHLYPAPDLKRPAVIALSMGARLAVEGASADGRWRRLSCGRFVFAAHAAPLVATVPDIVATAESFLGTPYLWGGRTAEGIDCSGLVQIACARAGIAAPRDSDLQAGFGSPVAEGDIRRGDILCYPGHVALARGDGSVVHATAAVMAVTVEPRAALEDRVRQERGLAPGVPALRAIRRPGN</sequence>
<gene>
    <name evidence="6" type="ORF">DKG74_15105</name>
</gene>
<comment type="similarity">
    <text evidence="1">Belongs to the peptidase C40 family.</text>
</comment>
<reference evidence="6 7" key="1">
    <citation type="submission" date="2018-05" db="EMBL/GenBank/DDBJ databases">
        <title>Zavarzinia sp. HR-AS.</title>
        <authorList>
            <person name="Lee Y."/>
            <person name="Jeon C.O."/>
        </authorList>
    </citation>
    <scope>NUCLEOTIDE SEQUENCE [LARGE SCALE GENOMIC DNA]</scope>
    <source>
        <strain evidence="6 7">HR-AS</strain>
    </source>
</reference>
<dbReference type="SUPFAM" id="SSF54001">
    <property type="entry name" value="Cysteine proteinases"/>
    <property type="match status" value="1"/>
</dbReference>
<dbReference type="Proteomes" id="UP000245461">
    <property type="component" value="Unassembled WGS sequence"/>
</dbReference>
<keyword evidence="2" id="KW-0645">Protease</keyword>
<dbReference type="RefSeq" id="WP_109907007.1">
    <property type="nucleotide sequence ID" value="NZ_QGLE01000009.1"/>
</dbReference>
<keyword evidence="3" id="KW-0378">Hydrolase</keyword>
<name>A0A317E4L2_9PROT</name>
<dbReference type="Pfam" id="PF00877">
    <property type="entry name" value="NLPC_P60"/>
    <property type="match status" value="1"/>
</dbReference>
<dbReference type="InterPro" id="IPR000064">
    <property type="entry name" value="NLP_P60_dom"/>
</dbReference>
<dbReference type="EMBL" id="QGLE01000009">
    <property type="protein sequence ID" value="PWR20333.1"/>
    <property type="molecule type" value="Genomic_DNA"/>
</dbReference>
<feature type="domain" description="NlpC/P60" evidence="5">
    <location>
        <begin position="161"/>
        <end position="279"/>
    </location>
</feature>
<dbReference type="GO" id="GO:0006508">
    <property type="term" value="P:proteolysis"/>
    <property type="evidence" value="ECO:0007669"/>
    <property type="project" value="UniProtKB-KW"/>
</dbReference>
<proteinExistence type="inferred from homology"/>